<protein>
    <recommendedName>
        <fullName evidence="6">Elicitin</fullName>
    </recommendedName>
</protein>
<evidence type="ECO:0000256" key="4">
    <source>
        <dbReference type="ARBA" id="ARBA00022978"/>
    </source>
</evidence>
<keyword evidence="5 6" id="KW-1015">Disulfide bond</keyword>
<dbReference type="InterPro" id="IPR036470">
    <property type="entry name" value="Elicitin_sf"/>
</dbReference>
<dbReference type="AlphaFoldDB" id="A0AAV2Z1T4"/>
<dbReference type="Proteomes" id="UP001146120">
    <property type="component" value="Unassembled WGS sequence"/>
</dbReference>
<dbReference type="SMART" id="SM01187">
    <property type="entry name" value="Elicitin"/>
    <property type="match status" value="1"/>
</dbReference>
<name>A0AAV2Z1T4_9STRA</name>
<keyword evidence="7" id="KW-0732">Signal</keyword>
<evidence type="ECO:0000256" key="2">
    <source>
        <dbReference type="ARBA" id="ARBA00009544"/>
    </source>
</evidence>
<gene>
    <name evidence="8" type="ORF">N0F65_001997</name>
</gene>
<organism evidence="8 9">
    <name type="scientific">Lagenidium giganteum</name>
    <dbReference type="NCBI Taxonomy" id="4803"/>
    <lineage>
        <taxon>Eukaryota</taxon>
        <taxon>Sar</taxon>
        <taxon>Stramenopiles</taxon>
        <taxon>Oomycota</taxon>
        <taxon>Peronosporomycetes</taxon>
        <taxon>Pythiales</taxon>
        <taxon>Pythiaceae</taxon>
    </lineage>
</organism>
<proteinExistence type="inferred from homology"/>
<dbReference type="EMBL" id="DAKRPA010000072">
    <property type="protein sequence ID" value="DAZ99993.1"/>
    <property type="molecule type" value="Genomic_DNA"/>
</dbReference>
<comment type="subcellular location">
    <subcellularLocation>
        <location evidence="1 6">Secreted</location>
    </subcellularLocation>
</comment>
<comment type="function">
    <text evidence="6">Induces local and distal defense responses (incompatible hypersensitive reaction) in plants from the solanaceae and cruciferae families. Elicits leaf necrosis and causes the accumulation of pathogenesis-related proteins. Might interact with the lipidic molecules of the plasma membrane.</text>
</comment>
<reference evidence="8" key="2">
    <citation type="journal article" date="2023" name="Microbiol Resour">
        <title>Decontamination and Annotation of the Draft Genome Sequence of the Oomycete Lagenidium giganteum ARSEF 373.</title>
        <authorList>
            <person name="Morgan W.R."/>
            <person name="Tartar A."/>
        </authorList>
    </citation>
    <scope>NUCLEOTIDE SEQUENCE</scope>
    <source>
        <strain evidence="8">ARSEF 373</strain>
    </source>
</reference>
<sequence length="121" mass="13450">MKTMTVAALMCVLALGVQAYDEKTPCSMEEYEKLTPLLTNANFVPCKEDSGYSVLPPVRFPEEEEYAAMAKSSACNKLMRDLNALKPSDCLLTFSNLQMINVKKLAEEYAEKSGEAAKKLR</sequence>
<accession>A0AAV2Z1T4</accession>
<comment type="similarity">
    <text evidence="2 6">Belongs to the elicitin family.</text>
</comment>
<evidence type="ECO:0000313" key="8">
    <source>
        <dbReference type="EMBL" id="DAZ99993.1"/>
    </source>
</evidence>
<comment type="caution">
    <text evidence="8">The sequence shown here is derived from an EMBL/GenBank/DDBJ whole genome shotgun (WGS) entry which is preliminary data.</text>
</comment>
<keyword evidence="4 6" id="KW-0928">Hypersensitive response elicitation</keyword>
<dbReference type="InterPro" id="IPR002200">
    <property type="entry name" value="Elicitin"/>
</dbReference>
<evidence type="ECO:0000313" key="9">
    <source>
        <dbReference type="Proteomes" id="UP001146120"/>
    </source>
</evidence>
<keyword evidence="3 6" id="KW-0964">Secreted</keyword>
<reference evidence="8" key="1">
    <citation type="submission" date="2022-11" db="EMBL/GenBank/DDBJ databases">
        <authorList>
            <person name="Morgan W.R."/>
            <person name="Tartar A."/>
        </authorList>
    </citation>
    <scope>NUCLEOTIDE SEQUENCE</scope>
    <source>
        <strain evidence="8">ARSEF 373</strain>
    </source>
</reference>
<evidence type="ECO:0000256" key="7">
    <source>
        <dbReference type="SAM" id="SignalP"/>
    </source>
</evidence>
<dbReference type="GO" id="GO:0005576">
    <property type="term" value="C:extracellular region"/>
    <property type="evidence" value="ECO:0007669"/>
    <property type="project" value="UniProtKB-SubCell"/>
</dbReference>
<dbReference type="GO" id="GO:0052040">
    <property type="term" value="P:symbiont-mediated perturbation of host programmed cell death"/>
    <property type="evidence" value="ECO:0007669"/>
    <property type="project" value="UniProtKB-UniRule"/>
</dbReference>
<evidence type="ECO:0000256" key="6">
    <source>
        <dbReference type="RuleBase" id="RU368111"/>
    </source>
</evidence>
<feature type="signal peptide" evidence="7">
    <location>
        <begin position="1"/>
        <end position="19"/>
    </location>
</feature>
<dbReference type="Pfam" id="PF00964">
    <property type="entry name" value="Elicitin"/>
    <property type="match status" value="1"/>
</dbReference>
<feature type="chain" id="PRO_5043741222" description="Elicitin" evidence="7">
    <location>
        <begin position="20"/>
        <end position="121"/>
    </location>
</feature>
<dbReference type="Gene3D" id="1.10.239.10">
    <property type="entry name" value="Elicitin domain"/>
    <property type="match status" value="1"/>
</dbReference>
<evidence type="ECO:0000256" key="5">
    <source>
        <dbReference type="ARBA" id="ARBA00023157"/>
    </source>
</evidence>
<evidence type="ECO:0000256" key="3">
    <source>
        <dbReference type="ARBA" id="ARBA00022525"/>
    </source>
</evidence>
<dbReference type="PRINTS" id="PR00948">
    <property type="entry name" value="ELICITIN"/>
</dbReference>
<keyword evidence="9" id="KW-1185">Reference proteome</keyword>
<evidence type="ECO:0000256" key="1">
    <source>
        <dbReference type="ARBA" id="ARBA00004613"/>
    </source>
</evidence>
<dbReference type="SUPFAM" id="SSF48647">
    <property type="entry name" value="Fungal elicitin"/>
    <property type="match status" value="1"/>
</dbReference>